<dbReference type="Pfam" id="PF00116">
    <property type="entry name" value="COX2"/>
    <property type="match status" value="1"/>
</dbReference>
<comment type="similarity">
    <text evidence="2">Belongs to the cytochrome c oxidase subunit 2 family.</text>
</comment>
<dbReference type="GO" id="GO:0042773">
    <property type="term" value="P:ATP synthesis coupled electron transport"/>
    <property type="evidence" value="ECO:0007669"/>
    <property type="project" value="TreeGrafter"/>
</dbReference>
<evidence type="ECO:0000313" key="10">
    <source>
        <dbReference type="EMBL" id="MBB5345818.1"/>
    </source>
</evidence>
<dbReference type="Proteomes" id="UP000569092">
    <property type="component" value="Unassembled WGS sequence"/>
</dbReference>
<reference evidence="10 11" key="1">
    <citation type="submission" date="2020-08" db="EMBL/GenBank/DDBJ databases">
        <title>Genomic Encyclopedia of Type Strains, Phase IV (KMG-V): Genome sequencing to study the core and pangenomes of soil and plant-associated prokaryotes.</title>
        <authorList>
            <person name="Whitman W."/>
        </authorList>
    </citation>
    <scope>NUCLEOTIDE SEQUENCE [LARGE SCALE GENOMIC DNA]</scope>
    <source>
        <strain evidence="10 11">M8US30</strain>
    </source>
</reference>
<evidence type="ECO:0000256" key="7">
    <source>
        <dbReference type="ARBA" id="ARBA00023136"/>
    </source>
</evidence>
<evidence type="ECO:0000256" key="2">
    <source>
        <dbReference type="ARBA" id="ARBA00007866"/>
    </source>
</evidence>
<feature type="transmembrane region" description="Helical" evidence="8">
    <location>
        <begin position="46"/>
        <end position="66"/>
    </location>
</feature>
<evidence type="ECO:0000256" key="4">
    <source>
        <dbReference type="ARBA" id="ARBA00022723"/>
    </source>
</evidence>
<dbReference type="CDD" id="cd13919">
    <property type="entry name" value="CuRO_HCO_II_like_5"/>
    <property type="match status" value="1"/>
</dbReference>
<evidence type="ECO:0000256" key="5">
    <source>
        <dbReference type="ARBA" id="ARBA00022982"/>
    </source>
</evidence>
<dbReference type="InterPro" id="IPR002429">
    <property type="entry name" value="CcO_II-like_C"/>
</dbReference>
<keyword evidence="5" id="KW-0249">Electron transport</keyword>
<accession>A0A7W8JAR1</accession>
<dbReference type="PRINTS" id="PR01166">
    <property type="entry name" value="CYCOXIDASEII"/>
</dbReference>
<dbReference type="PROSITE" id="PS50857">
    <property type="entry name" value="COX2_CUA"/>
    <property type="match status" value="1"/>
</dbReference>
<dbReference type="AlphaFoldDB" id="A0A7W8JAR1"/>
<protein>
    <submittedName>
        <fullName evidence="10">Cytochrome c oxidase subunit 2</fullName>
    </submittedName>
</protein>
<evidence type="ECO:0000256" key="3">
    <source>
        <dbReference type="ARBA" id="ARBA00022448"/>
    </source>
</evidence>
<keyword evidence="8" id="KW-0812">Transmembrane</keyword>
<name>A0A7W8JAR1_9BACT</name>
<evidence type="ECO:0000256" key="1">
    <source>
        <dbReference type="ARBA" id="ARBA00004370"/>
    </source>
</evidence>
<keyword evidence="4" id="KW-0479">Metal-binding</keyword>
<evidence type="ECO:0000256" key="6">
    <source>
        <dbReference type="ARBA" id="ARBA00023008"/>
    </source>
</evidence>
<dbReference type="SUPFAM" id="SSF49503">
    <property type="entry name" value="Cupredoxins"/>
    <property type="match status" value="1"/>
</dbReference>
<dbReference type="InterPro" id="IPR001505">
    <property type="entry name" value="Copper_CuA"/>
</dbReference>
<keyword evidence="6" id="KW-0186">Copper</keyword>
<dbReference type="InterPro" id="IPR045187">
    <property type="entry name" value="CcO_II"/>
</dbReference>
<dbReference type="PROSITE" id="PS00078">
    <property type="entry name" value="COX2"/>
    <property type="match status" value="1"/>
</dbReference>
<evidence type="ECO:0000256" key="8">
    <source>
        <dbReference type="SAM" id="Phobius"/>
    </source>
</evidence>
<keyword evidence="3" id="KW-0813">Transport</keyword>
<gene>
    <name evidence="10" type="ORF">HDF10_003819</name>
</gene>
<dbReference type="GO" id="GO:0004129">
    <property type="term" value="F:cytochrome-c oxidase activity"/>
    <property type="evidence" value="ECO:0007669"/>
    <property type="project" value="InterPro"/>
</dbReference>
<evidence type="ECO:0000313" key="11">
    <source>
        <dbReference type="Proteomes" id="UP000569092"/>
    </source>
</evidence>
<sequence length="259" mass="28349">MICSRLTSACLPSLWLDRAAIRSPWLLPRDASAHGLALDHHLLLNLWIALALLALAHLILLIGLLARRHPEPTRLWRIEYLPLAALALLFAALTLKAERLWASSRYTGASPSALQVEVTGVQFAWYFRYPGPDATFGLTHPSLVAPGEGNPLGLSPTDPHSADDLVSSQLVLPANREVDLRLRAQDVIHGFSIPEMRLKQNAVPGQTIHLHFTPTAPGTYAILCTQLCGLGHYRMNATLLILPPDQFASWLAAKQKAAP</sequence>
<keyword evidence="8" id="KW-1133">Transmembrane helix</keyword>
<dbReference type="GO" id="GO:0005507">
    <property type="term" value="F:copper ion binding"/>
    <property type="evidence" value="ECO:0007669"/>
    <property type="project" value="InterPro"/>
</dbReference>
<dbReference type="PANTHER" id="PTHR22888:SF9">
    <property type="entry name" value="CYTOCHROME C OXIDASE SUBUNIT 2"/>
    <property type="match status" value="1"/>
</dbReference>
<keyword evidence="7 8" id="KW-0472">Membrane</keyword>
<organism evidence="10 11">
    <name type="scientific">Tunturiibacter lichenicola</name>
    <dbReference type="NCBI Taxonomy" id="2051959"/>
    <lineage>
        <taxon>Bacteria</taxon>
        <taxon>Pseudomonadati</taxon>
        <taxon>Acidobacteriota</taxon>
        <taxon>Terriglobia</taxon>
        <taxon>Terriglobales</taxon>
        <taxon>Acidobacteriaceae</taxon>
        <taxon>Tunturiibacter</taxon>
    </lineage>
</organism>
<dbReference type="InterPro" id="IPR008972">
    <property type="entry name" value="Cupredoxin"/>
</dbReference>
<comment type="subcellular location">
    <subcellularLocation>
        <location evidence="1">Membrane</location>
    </subcellularLocation>
</comment>
<dbReference type="GO" id="GO:0016020">
    <property type="term" value="C:membrane"/>
    <property type="evidence" value="ECO:0007669"/>
    <property type="project" value="UniProtKB-SubCell"/>
</dbReference>
<feature type="transmembrane region" description="Helical" evidence="8">
    <location>
        <begin position="78"/>
        <end position="95"/>
    </location>
</feature>
<dbReference type="EMBL" id="JACHDZ010000007">
    <property type="protein sequence ID" value="MBB5345818.1"/>
    <property type="molecule type" value="Genomic_DNA"/>
</dbReference>
<dbReference type="PANTHER" id="PTHR22888">
    <property type="entry name" value="CYTOCHROME C OXIDASE, SUBUNIT II"/>
    <property type="match status" value="1"/>
</dbReference>
<comment type="caution">
    <text evidence="10">The sequence shown here is derived from an EMBL/GenBank/DDBJ whole genome shotgun (WGS) entry which is preliminary data.</text>
</comment>
<feature type="domain" description="Cytochrome oxidase subunit II copper A binding" evidence="9">
    <location>
        <begin position="111"/>
        <end position="253"/>
    </location>
</feature>
<dbReference type="Gene3D" id="2.60.40.420">
    <property type="entry name" value="Cupredoxins - blue copper proteins"/>
    <property type="match status" value="1"/>
</dbReference>
<evidence type="ECO:0000259" key="9">
    <source>
        <dbReference type="PROSITE" id="PS50857"/>
    </source>
</evidence>
<proteinExistence type="inferred from homology"/>